<dbReference type="AlphaFoldDB" id="A0A0F9LGP5"/>
<proteinExistence type="predicted"/>
<name>A0A0F9LGP5_9ZZZZ</name>
<comment type="caution">
    <text evidence="1">The sequence shown here is derived from an EMBL/GenBank/DDBJ whole genome shotgun (WGS) entry which is preliminary data.</text>
</comment>
<protein>
    <submittedName>
        <fullName evidence="1">Uncharacterized protein</fullName>
    </submittedName>
</protein>
<organism evidence="1">
    <name type="scientific">marine sediment metagenome</name>
    <dbReference type="NCBI Taxonomy" id="412755"/>
    <lineage>
        <taxon>unclassified sequences</taxon>
        <taxon>metagenomes</taxon>
        <taxon>ecological metagenomes</taxon>
    </lineage>
</organism>
<reference evidence="1" key="1">
    <citation type="journal article" date="2015" name="Nature">
        <title>Complex archaea that bridge the gap between prokaryotes and eukaryotes.</title>
        <authorList>
            <person name="Spang A."/>
            <person name="Saw J.H."/>
            <person name="Jorgensen S.L."/>
            <person name="Zaremba-Niedzwiedzka K."/>
            <person name="Martijn J."/>
            <person name="Lind A.E."/>
            <person name="van Eijk R."/>
            <person name="Schleper C."/>
            <person name="Guy L."/>
            <person name="Ettema T.J."/>
        </authorList>
    </citation>
    <scope>NUCLEOTIDE SEQUENCE</scope>
</reference>
<feature type="non-terminal residue" evidence="1">
    <location>
        <position position="110"/>
    </location>
</feature>
<accession>A0A0F9LGP5</accession>
<sequence length="110" mass="13197">MSDVISWWENELTSNERSLLLIKSWSDIGENNPKGIKKRHGEMKKIFELWTKTQMLERKYGNSEWKTDVVGSMPWNLWQPIRFKDGKTRRITHIECRNMAVDLIRFDVDK</sequence>
<evidence type="ECO:0000313" key="1">
    <source>
        <dbReference type="EMBL" id="KKM94114.1"/>
    </source>
</evidence>
<gene>
    <name evidence="1" type="ORF">LCGC14_1201560</name>
</gene>
<dbReference type="EMBL" id="LAZR01006179">
    <property type="protein sequence ID" value="KKM94114.1"/>
    <property type="molecule type" value="Genomic_DNA"/>
</dbReference>